<evidence type="ECO:0000313" key="2">
    <source>
        <dbReference type="Proteomes" id="UP001243757"/>
    </source>
</evidence>
<reference evidence="1 2" key="1">
    <citation type="submission" date="2023-05" db="EMBL/GenBank/DDBJ databases">
        <title>Pseudodonghicola sp. nov.</title>
        <authorList>
            <person name="Huang J."/>
        </authorList>
    </citation>
    <scope>NUCLEOTIDE SEQUENCE [LARGE SCALE GENOMIC DNA]</scope>
    <source>
        <strain evidence="1 2">IC7</strain>
    </source>
</reference>
<comment type="caution">
    <text evidence="1">The sequence shown here is derived from an EMBL/GenBank/DDBJ whole genome shotgun (WGS) entry which is preliminary data.</text>
</comment>
<gene>
    <name evidence="1" type="ORF">QO033_15535</name>
</gene>
<accession>A0ABT7F3D2</accession>
<dbReference type="EMBL" id="JASNJD010000012">
    <property type="protein sequence ID" value="MDK3019095.1"/>
    <property type="molecule type" value="Genomic_DNA"/>
</dbReference>
<dbReference type="Gene3D" id="3.40.50.300">
    <property type="entry name" value="P-loop containing nucleotide triphosphate hydrolases"/>
    <property type="match status" value="1"/>
</dbReference>
<proteinExistence type="predicted"/>
<keyword evidence="2" id="KW-1185">Reference proteome</keyword>
<evidence type="ECO:0000313" key="1">
    <source>
        <dbReference type="EMBL" id="MDK3019095.1"/>
    </source>
</evidence>
<dbReference type="Proteomes" id="UP001243757">
    <property type="component" value="Unassembled WGS sequence"/>
</dbReference>
<sequence>MIAYDPSRPLIFIHVPKCAGTSIRPIMQSWFGAGFHSHYIAPATGQYPDPVDFATQPVGVPQLVYGHFNARIGLGIPDQYPDVRQFVTILRDPLETAVSEYFYSLQQADPIWRRRPRAIASWIRGGGLSRQGRRYRREKRNAILAFSGVEDFVLNYGSRILEHFPVKVTEQNYAEVIETRFVEIGVMENLAASMERIARALGKTGQLPDLPHVNRSGRHPDISAEVAAAFRETYALDYKVYDHVRARYEAAEPALGSGAGA</sequence>
<dbReference type="RefSeq" id="WP_284481899.1">
    <property type="nucleotide sequence ID" value="NZ_JASNJD010000012.1"/>
</dbReference>
<protein>
    <recommendedName>
        <fullName evidence="3">Sulfotransferase family protein</fullName>
    </recommendedName>
</protein>
<evidence type="ECO:0008006" key="3">
    <source>
        <dbReference type="Google" id="ProtNLM"/>
    </source>
</evidence>
<dbReference type="SUPFAM" id="SSF52540">
    <property type="entry name" value="P-loop containing nucleoside triphosphate hydrolases"/>
    <property type="match status" value="1"/>
</dbReference>
<name>A0ABT7F3D2_9RHOB</name>
<dbReference type="InterPro" id="IPR027417">
    <property type="entry name" value="P-loop_NTPase"/>
</dbReference>
<organism evidence="1 2">
    <name type="scientific">Pseudodonghicola flavimaris</name>
    <dbReference type="NCBI Taxonomy" id="3050036"/>
    <lineage>
        <taxon>Bacteria</taxon>
        <taxon>Pseudomonadati</taxon>
        <taxon>Pseudomonadota</taxon>
        <taxon>Alphaproteobacteria</taxon>
        <taxon>Rhodobacterales</taxon>
        <taxon>Paracoccaceae</taxon>
        <taxon>Pseudodonghicola</taxon>
    </lineage>
</organism>